<dbReference type="PANTHER" id="PTHR31573">
    <property type="entry name" value="ALPHA-KETOGLUTARATE-DEPENDENT DIOXYGENASE ALKB HOMOLOG 2"/>
    <property type="match status" value="1"/>
</dbReference>
<dbReference type="RefSeq" id="WP_323439757.1">
    <property type="nucleotide sequence ID" value="NZ_JAYFUH010000260.1"/>
</dbReference>
<dbReference type="Gene3D" id="2.60.120.590">
    <property type="entry name" value="Alpha-ketoglutarate-dependent dioxygenase AlkB-like"/>
    <property type="match status" value="1"/>
</dbReference>
<dbReference type="PANTHER" id="PTHR31573:SF1">
    <property type="entry name" value="DNA OXIDATIVE DEMETHYLASE ALKBH2"/>
    <property type="match status" value="1"/>
</dbReference>
<dbReference type="InterPro" id="IPR005123">
    <property type="entry name" value="Oxoglu/Fe-dep_dioxygenase_dom"/>
</dbReference>
<proteinExistence type="predicted"/>
<protein>
    <submittedName>
        <fullName evidence="2">Alpha-ketoglutarate-dependent dioxygenase AlkB</fullName>
    </submittedName>
</protein>
<dbReference type="Proteomes" id="UP001301653">
    <property type="component" value="Unassembled WGS sequence"/>
</dbReference>
<evidence type="ECO:0000313" key="2">
    <source>
        <dbReference type="EMBL" id="MEA5669626.1"/>
    </source>
</evidence>
<evidence type="ECO:0000259" key="1">
    <source>
        <dbReference type="PROSITE" id="PS51471"/>
    </source>
</evidence>
<gene>
    <name evidence="2" type="ORF">VA603_19010</name>
</gene>
<dbReference type="InterPro" id="IPR027450">
    <property type="entry name" value="AlkB-like"/>
</dbReference>
<dbReference type="PROSITE" id="PS51471">
    <property type="entry name" value="FE2OG_OXY"/>
    <property type="match status" value="1"/>
</dbReference>
<keyword evidence="3" id="KW-1185">Reference proteome</keyword>
<dbReference type="EMBL" id="JAYFUH010000260">
    <property type="protein sequence ID" value="MEA5669626.1"/>
    <property type="molecule type" value="Genomic_DNA"/>
</dbReference>
<dbReference type="InterPro" id="IPR037151">
    <property type="entry name" value="AlkB-like_sf"/>
</dbReference>
<feature type="domain" description="Fe2OG dioxygenase" evidence="1">
    <location>
        <begin position="103"/>
        <end position="201"/>
    </location>
</feature>
<reference evidence="2 3" key="1">
    <citation type="submission" date="2023-12" db="EMBL/GenBank/DDBJ databases">
        <title>Stenotrophomonas guangdongensis sp. nov., isolated from wilted pepper plants (Capsicum annuum).</title>
        <authorList>
            <person name="Qiu M."/>
            <person name="Li Y."/>
            <person name="Liu Q."/>
            <person name="Zhang X."/>
            <person name="Huang Y."/>
            <person name="Guo R."/>
            <person name="Hu M."/>
            <person name="Zhou J."/>
            <person name="Zhou X."/>
        </authorList>
    </citation>
    <scope>NUCLEOTIDE SEQUENCE [LARGE SCALE GENOMIC DNA]</scope>
    <source>
        <strain evidence="2 3">MH1</strain>
    </source>
</reference>
<keyword evidence="2" id="KW-0223">Dioxygenase</keyword>
<organism evidence="2 3">
    <name type="scientific">Stenotrophomonas capsici</name>
    <dbReference type="NCBI Taxonomy" id="3110230"/>
    <lineage>
        <taxon>Bacteria</taxon>
        <taxon>Pseudomonadati</taxon>
        <taxon>Pseudomonadota</taxon>
        <taxon>Gammaproteobacteria</taxon>
        <taxon>Lysobacterales</taxon>
        <taxon>Lysobacteraceae</taxon>
        <taxon>Stenotrophomonas</taxon>
    </lineage>
</organism>
<keyword evidence="2" id="KW-0560">Oxidoreductase</keyword>
<evidence type="ECO:0000313" key="3">
    <source>
        <dbReference type="Proteomes" id="UP001301653"/>
    </source>
</evidence>
<name>A0ABU5V8F0_9GAMM</name>
<dbReference type="GO" id="GO:0051213">
    <property type="term" value="F:dioxygenase activity"/>
    <property type="evidence" value="ECO:0007669"/>
    <property type="project" value="UniProtKB-KW"/>
</dbReference>
<sequence length="212" mass="24072">MNEQTEREDAARADAVPGSVCHWPGWLAAPDADALLHDLQQGVPWEVHRIRMFGRWVDSPRLSCWIGDPQAHYRYSGTDFVPHPWPAALLPLRERLQQRCGARFNSVLANRYRDGRDSMGWHSDDEPELGTQPLIASLSLGAARRFLLRRRDDRAQVTEFMLGHGDLLVMAGDTQRHYQHALPKTARPMGERINLTFRWIAAPAAASHRAGR</sequence>
<dbReference type="Pfam" id="PF13532">
    <property type="entry name" value="2OG-FeII_Oxy_2"/>
    <property type="match status" value="1"/>
</dbReference>
<accession>A0ABU5V8F0</accession>
<comment type="caution">
    <text evidence="2">The sequence shown here is derived from an EMBL/GenBank/DDBJ whole genome shotgun (WGS) entry which is preliminary data.</text>
</comment>
<dbReference type="SUPFAM" id="SSF51197">
    <property type="entry name" value="Clavaminate synthase-like"/>
    <property type="match status" value="1"/>
</dbReference>
<dbReference type="InterPro" id="IPR032852">
    <property type="entry name" value="ALKBH2"/>
</dbReference>